<dbReference type="PATRIC" id="fig|518642.10.peg.6123"/>
<dbReference type="Gene3D" id="3.40.30.10">
    <property type="entry name" value="Glutaredoxin"/>
    <property type="match status" value="1"/>
</dbReference>
<evidence type="ECO:0000256" key="1">
    <source>
        <dbReference type="SAM" id="MobiDB-lite"/>
    </source>
</evidence>
<proteinExistence type="predicted"/>
<keyword evidence="3" id="KW-1185">Reference proteome</keyword>
<feature type="region of interest" description="Disordered" evidence="1">
    <location>
        <begin position="1"/>
        <end position="23"/>
    </location>
</feature>
<sequence length="315" mass="33830">MTGDAAPTAVRAGRAGRSGEAEQAVQVTEFTDPACPWAWGSEPALRLLRHTLGQRAAWRRVFGILFEEDDDPPPDADAETRWYEGFVADVAAHTGAPFALPLRRVTRTSLPASQAARAAEVQGPDVAERVLRRLREAMFVLGAPVDEPDGVREVVRGVPGLDVDALLSEAAAPRTRDSVERDWSETRQPPREILELDAPGPHSGKAKLHNDRYRYALPTVLFEGAGGRVCVPGWRSFGEYLDAARTAAAAPLPGPSTVGADEALGRWRSLTLPEFTALTGRAEPPAGAVRVETAGGPLWLHPDEARVHPVTALSA</sequence>
<gene>
    <name evidence="2" type="ORF">AN218_26875</name>
</gene>
<dbReference type="InterPro" id="IPR036249">
    <property type="entry name" value="Thioredoxin-like_sf"/>
</dbReference>
<comment type="caution">
    <text evidence="2">The sequence shown here is derived from an EMBL/GenBank/DDBJ whole genome shotgun (WGS) entry which is preliminary data.</text>
</comment>
<dbReference type="Pfam" id="PF13743">
    <property type="entry name" value="Thioredoxin_5"/>
    <property type="match status" value="1"/>
</dbReference>
<protein>
    <recommendedName>
        <fullName evidence="4">DsbA family dithiol-disulfide isomerase</fullName>
    </recommendedName>
</protein>
<dbReference type="RefSeq" id="WP_070019705.1">
    <property type="nucleotide sequence ID" value="NZ_LJGW01000428.1"/>
</dbReference>
<evidence type="ECO:0000313" key="3">
    <source>
        <dbReference type="Proteomes" id="UP000176005"/>
    </source>
</evidence>
<dbReference type="Proteomes" id="UP000176005">
    <property type="component" value="Unassembled WGS sequence"/>
</dbReference>
<dbReference type="EMBL" id="LJGW01000428">
    <property type="protein sequence ID" value="OEV08360.1"/>
    <property type="molecule type" value="Genomic_DNA"/>
</dbReference>
<name>A0A1E7KWN6_9ACTN</name>
<reference evidence="2 3" key="1">
    <citation type="journal article" date="2016" name="Front. Microbiol.">
        <title>Comparative Genomics Analysis of Streptomyces Species Reveals Their Adaptation to the Marine Environment and Their Diversity at the Genomic Level.</title>
        <authorList>
            <person name="Tian X."/>
            <person name="Zhang Z."/>
            <person name="Yang T."/>
            <person name="Chen M."/>
            <person name="Li J."/>
            <person name="Chen F."/>
            <person name="Yang J."/>
            <person name="Li W."/>
            <person name="Zhang B."/>
            <person name="Zhang Z."/>
            <person name="Wu J."/>
            <person name="Zhang C."/>
            <person name="Long L."/>
            <person name="Xiao J."/>
        </authorList>
    </citation>
    <scope>NUCLEOTIDE SEQUENCE [LARGE SCALE GENOMIC DNA]</scope>
    <source>
        <strain evidence="2 3">SCSIO 10429</strain>
    </source>
</reference>
<dbReference type="SUPFAM" id="SSF52833">
    <property type="entry name" value="Thioredoxin-like"/>
    <property type="match status" value="1"/>
</dbReference>
<evidence type="ECO:0008006" key="4">
    <source>
        <dbReference type="Google" id="ProtNLM"/>
    </source>
</evidence>
<evidence type="ECO:0000313" key="2">
    <source>
        <dbReference type="EMBL" id="OEV08360.1"/>
    </source>
</evidence>
<dbReference type="AlphaFoldDB" id="A0A1E7KWN6"/>
<accession>A0A1E7KWN6</accession>
<organism evidence="2 3">
    <name type="scientific">Streptomyces nanshensis</name>
    <dbReference type="NCBI Taxonomy" id="518642"/>
    <lineage>
        <taxon>Bacteria</taxon>
        <taxon>Bacillati</taxon>
        <taxon>Actinomycetota</taxon>
        <taxon>Actinomycetes</taxon>
        <taxon>Kitasatosporales</taxon>
        <taxon>Streptomycetaceae</taxon>
        <taxon>Streptomyces</taxon>
    </lineage>
</organism>